<keyword evidence="8 12" id="KW-0472">Membrane</keyword>
<accession>A0A8C3W193</accession>
<comment type="subcellular location">
    <subcellularLocation>
        <location evidence="1 12">Membrane</location>
        <topology evidence="1 12">Multi-pass membrane protein</topology>
    </subcellularLocation>
</comment>
<evidence type="ECO:0000256" key="8">
    <source>
        <dbReference type="ARBA" id="ARBA00023136"/>
    </source>
</evidence>
<keyword evidence="4 12" id="KW-0716">Sensory transduction</keyword>
<keyword evidence="10 12" id="KW-0807">Transducer</keyword>
<feature type="signal peptide" evidence="14">
    <location>
        <begin position="1"/>
        <end position="15"/>
    </location>
</feature>
<dbReference type="GO" id="GO:0004930">
    <property type="term" value="F:G protein-coupled receptor activity"/>
    <property type="evidence" value="ECO:0007669"/>
    <property type="project" value="UniProtKB-KW"/>
</dbReference>
<organism evidence="15 16">
    <name type="scientific">Catagonus wagneri</name>
    <name type="common">Chacoan peccary</name>
    <dbReference type="NCBI Taxonomy" id="51154"/>
    <lineage>
        <taxon>Eukaryota</taxon>
        <taxon>Metazoa</taxon>
        <taxon>Chordata</taxon>
        <taxon>Craniata</taxon>
        <taxon>Vertebrata</taxon>
        <taxon>Euteleostomi</taxon>
        <taxon>Mammalia</taxon>
        <taxon>Eutheria</taxon>
        <taxon>Laurasiatheria</taxon>
        <taxon>Artiodactyla</taxon>
        <taxon>Suina</taxon>
        <taxon>Tayassuidae</taxon>
        <taxon>Catagonus</taxon>
    </lineage>
</organism>
<keyword evidence="5 12" id="KW-0812">Transmembrane</keyword>
<keyword evidence="14" id="KW-0732">Signal</keyword>
<dbReference type="Pfam" id="PF05296">
    <property type="entry name" value="TAS2R"/>
    <property type="match status" value="1"/>
</dbReference>
<feature type="transmembrane region" description="Helical" evidence="13">
    <location>
        <begin position="225"/>
        <end position="247"/>
    </location>
</feature>
<dbReference type="PANTHER" id="PTHR11394:SF69">
    <property type="entry name" value="TASTE RECEPTOR TYPE 2 MEMBER 134"/>
    <property type="match status" value="1"/>
</dbReference>
<feature type="transmembrane region" description="Helical" evidence="13">
    <location>
        <begin position="122"/>
        <end position="147"/>
    </location>
</feature>
<reference evidence="15" key="1">
    <citation type="submission" date="2025-08" db="UniProtKB">
        <authorList>
            <consortium name="Ensembl"/>
        </authorList>
    </citation>
    <scope>IDENTIFICATION</scope>
</reference>
<dbReference type="AlphaFoldDB" id="A0A8C3W193"/>
<proteinExistence type="inferred from homology"/>
<keyword evidence="3 12" id="KW-0919">Taste</keyword>
<evidence type="ECO:0000313" key="15">
    <source>
        <dbReference type="Ensembl" id="ENSCWAP00000006627.1"/>
    </source>
</evidence>
<evidence type="ECO:0000256" key="3">
    <source>
        <dbReference type="ARBA" id="ARBA00022480"/>
    </source>
</evidence>
<sequence>MLIFMVICVLGSLAAMLLNDFKVTALSKEWGQGWTLPSGDTTVASLAASWFCLHGKSLLNNLLASFDFRSKDYFSLPWDFLGTLSSWLTASLAIFYFGMISFSLSIFLWLRWRISPSVPRLLLGSLIVSGLTFIPAAIENAILLQMMSAQGSHDSDTLVDGLQTISLYFILSHLALLWLIPLFLFLVSTLLLMYSLDQHLGQTRDCRPSPHEPSTQEHTMPLKSLAFFLIFYTSYFLSLITVVMNGLRLWNHWHWAREVVTCAGNCLHSRILGQSLPKLREALKKRLW</sequence>
<evidence type="ECO:0000256" key="14">
    <source>
        <dbReference type="SAM" id="SignalP"/>
    </source>
</evidence>
<comment type="similarity">
    <text evidence="2 11">Belongs to the G-protein coupled receptor T2R family.</text>
</comment>
<evidence type="ECO:0000256" key="2">
    <source>
        <dbReference type="ARBA" id="ARBA00007376"/>
    </source>
</evidence>
<protein>
    <recommendedName>
        <fullName evidence="12">Taste receptor type 2</fullName>
    </recommendedName>
</protein>
<evidence type="ECO:0000256" key="12">
    <source>
        <dbReference type="RuleBase" id="RU004424"/>
    </source>
</evidence>
<keyword evidence="7 12" id="KW-0297">G-protein coupled receptor</keyword>
<evidence type="ECO:0000256" key="4">
    <source>
        <dbReference type="ARBA" id="ARBA00022606"/>
    </source>
</evidence>
<name>A0A8C3W193_9CETA</name>
<dbReference type="SUPFAM" id="SSF81321">
    <property type="entry name" value="Family A G protein-coupled receptor-like"/>
    <property type="match status" value="1"/>
</dbReference>
<feature type="chain" id="PRO_5034846084" description="Taste receptor type 2" evidence="14">
    <location>
        <begin position="16"/>
        <end position="288"/>
    </location>
</feature>
<dbReference type="PANTHER" id="PTHR11394">
    <property type="entry name" value="TASTE RECEPTOR TYPE 2"/>
    <property type="match status" value="1"/>
</dbReference>
<evidence type="ECO:0000256" key="9">
    <source>
        <dbReference type="ARBA" id="ARBA00023170"/>
    </source>
</evidence>
<dbReference type="GeneTree" id="ENSGT01150000286961"/>
<keyword evidence="6 13" id="KW-1133">Transmembrane helix</keyword>
<evidence type="ECO:0000313" key="16">
    <source>
        <dbReference type="Proteomes" id="UP000694540"/>
    </source>
</evidence>
<feature type="transmembrane region" description="Helical" evidence="13">
    <location>
        <begin position="87"/>
        <end position="110"/>
    </location>
</feature>
<reference evidence="15" key="2">
    <citation type="submission" date="2025-09" db="UniProtKB">
        <authorList>
            <consortium name="Ensembl"/>
        </authorList>
    </citation>
    <scope>IDENTIFICATION</scope>
</reference>
<keyword evidence="9 12" id="KW-0675">Receptor</keyword>
<evidence type="ECO:0000256" key="1">
    <source>
        <dbReference type="ARBA" id="ARBA00004141"/>
    </source>
</evidence>
<evidence type="ECO:0000256" key="6">
    <source>
        <dbReference type="ARBA" id="ARBA00022989"/>
    </source>
</evidence>
<evidence type="ECO:0000256" key="13">
    <source>
        <dbReference type="SAM" id="Phobius"/>
    </source>
</evidence>
<dbReference type="InterPro" id="IPR007960">
    <property type="entry name" value="TAS2R"/>
</dbReference>
<evidence type="ECO:0000256" key="10">
    <source>
        <dbReference type="ARBA" id="ARBA00023224"/>
    </source>
</evidence>
<dbReference type="GO" id="GO:0033038">
    <property type="term" value="F:bitter taste receptor activity"/>
    <property type="evidence" value="ECO:0007669"/>
    <property type="project" value="InterPro"/>
</dbReference>
<keyword evidence="16" id="KW-1185">Reference proteome</keyword>
<dbReference type="GO" id="GO:0016020">
    <property type="term" value="C:membrane"/>
    <property type="evidence" value="ECO:0007669"/>
    <property type="project" value="UniProtKB-SubCell"/>
</dbReference>
<evidence type="ECO:0000256" key="11">
    <source>
        <dbReference type="RuleBase" id="RU004423"/>
    </source>
</evidence>
<dbReference type="Ensembl" id="ENSCWAT00000007183.1">
    <property type="protein sequence ID" value="ENSCWAP00000006627.1"/>
    <property type="gene ID" value="ENSCWAG00000005137.1"/>
</dbReference>
<evidence type="ECO:0000256" key="5">
    <source>
        <dbReference type="ARBA" id="ARBA00022692"/>
    </source>
</evidence>
<dbReference type="Proteomes" id="UP000694540">
    <property type="component" value="Unplaced"/>
</dbReference>
<feature type="transmembrane region" description="Helical" evidence="13">
    <location>
        <begin position="167"/>
        <end position="194"/>
    </location>
</feature>
<evidence type="ECO:0000256" key="7">
    <source>
        <dbReference type="ARBA" id="ARBA00023040"/>
    </source>
</evidence>